<dbReference type="EMBL" id="CP109109">
    <property type="protein sequence ID" value="WSB99488.1"/>
    <property type="molecule type" value="Genomic_DNA"/>
</dbReference>
<accession>A0ACD4ZM81</accession>
<proteinExistence type="predicted"/>
<name>A0ACD4ZM81_9ACTN</name>
<organism evidence="1 2">
    <name type="scientific">Streptomyces scopuliridis</name>
    <dbReference type="NCBI Taxonomy" id="452529"/>
    <lineage>
        <taxon>Bacteria</taxon>
        <taxon>Bacillati</taxon>
        <taxon>Actinomycetota</taxon>
        <taxon>Actinomycetes</taxon>
        <taxon>Kitasatosporales</taxon>
        <taxon>Streptomycetaceae</taxon>
        <taxon>Streptomyces</taxon>
    </lineage>
</organism>
<evidence type="ECO:0000313" key="1">
    <source>
        <dbReference type="EMBL" id="WSB99488.1"/>
    </source>
</evidence>
<dbReference type="Proteomes" id="UP001348369">
    <property type="component" value="Chromosome"/>
</dbReference>
<reference evidence="1" key="1">
    <citation type="submission" date="2022-10" db="EMBL/GenBank/DDBJ databases">
        <title>The complete genomes of actinobacterial strains from the NBC collection.</title>
        <authorList>
            <person name="Joergensen T.S."/>
            <person name="Alvarez Arevalo M."/>
            <person name="Sterndorff E.B."/>
            <person name="Faurdal D."/>
            <person name="Vuksanovic O."/>
            <person name="Mourched A.-S."/>
            <person name="Charusanti P."/>
            <person name="Shaw S."/>
            <person name="Blin K."/>
            <person name="Weber T."/>
        </authorList>
    </citation>
    <scope>NUCLEOTIDE SEQUENCE</scope>
    <source>
        <strain evidence="1">NBC 01771</strain>
    </source>
</reference>
<gene>
    <name evidence="1" type="ORF">OG835_22395</name>
</gene>
<keyword evidence="2" id="KW-1185">Reference proteome</keyword>
<sequence>MSDSGSAAVLDDPHSELLSDLHSESEELDRLVAPLEPGRWLLATPSPGWSLAHQIAHLTWTDSAALLAVTDPRAFAAESDKALGPVRPIFAGPRRLARTLAALSESPEYIQYTGDPPPCDRRSASEGESRRRDEESAANVVHQTPRPDPRRSTGQDLAAPDTFVDEGAAAGAALPPAELLARWRDGRARLHLALRGAPPGARFPWYGPPMSAASMATARLMETWAHGQDIADALGVRREPSARLRHVVWIGVRARDYAYLVRGKQPPAEPFRVELTAPGGELWTYGPEGAAQRVTGPALDFCLLATQRAHRADLAVRAEGPDADAWLDIAQAFAGPAGPGRAPKGA</sequence>
<protein>
    <submittedName>
        <fullName evidence="1">TIGR03084 family metal-binding protein</fullName>
    </submittedName>
</protein>
<evidence type="ECO:0000313" key="2">
    <source>
        <dbReference type="Proteomes" id="UP001348369"/>
    </source>
</evidence>